<accession>A0A1H0K3Y6</accession>
<keyword evidence="2" id="KW-0436">Ligase</keyword>
<dbReference type="Pfam" id="PF08443">
    <property type="entry name" value="RimK"/>
    <property type="match status" value="1"/>
</dbReference>
<protein>
    <submittedName>
        <fullName evidence="2">Ribosomal protein S6--L-glutamate ligase</fullName>
    </submittedName>
</protein>
<keyword evidence="3" id="KW-1185">Reference proteome</keyword>
<name>A0A1H0K3Y6_9BACT</name>
<keyword evidence="2" id="KW-0689">Ribosomal protein</keyword>
<dbReference type="RefSeq" id="WP_092219282.1">
    <property type="nucleotide sequence ID" value="NZ_FNJI01000002.1"/>
</dbReference>
<evidence type="ECO:0000259" key="1">
    <source>
        <dbReference type="Pfam" id="PF08443"/>
    </source>
</evidence>
<evidence type="ECO:0000313" key="2">
    <source>
        <dbReference type="EMBL" id="SDO50472.1"/>
    </source>
</evidence>
<dbReference type="GO" id="GO:0005737">
    <property type="term" value="C:cytoplasm"/>
    <property type="evidence" value="ECO:0007669"/>
    <property type="project" value="TreeGrafter"/>
</dbReference>
<dbReference type="PANTHER" id="PTHR21621:SF0">
    <property type="entry name" value="BETA-CITRYLGLUTAMATE SYNTHASE B-RELATED"/>
    <property type="match status" value="1"/>
</dbReference>
<evidence type="ECO:0000313" key="3">
    <source>
        <dbReference type="Proteomes" id="UP000199073"/>
    </source>
</evidence>
<dbReference type="Gene3D" id="3.30.470.20">
    <property type="entry name" value="ATP-grasp fold, B domain"/>
    <property type="match status" value="1"/>
</dbReference>
<sequence length="261" mass="30025">MKECPVIIRDNGTFQENFCQLTRDDIVCGRIRLRYGEETILTRLTELGVRFIPSAACQLASRSKVLQARIFKKFLPEHTTAVYNRHDLLSTISLFNKHGIGRVVLKQDCKDGGLGVHLFEDIESLYNRASFDRFDYPFVVQPFIDHSRDVRVIILGEYLEAYERINNHNFRRNLHCGGSASSFVLNNEQLAFCRSVLAHGGFPYGHLDLLITKDSTRMMEINLRGGLRGARLTGKEYEHKIDQIHERMLQQHLADMNTAIK</sequence>
<dbReference type="Proteomes" id="UP000199073">
    <property type="component" value="Unassembled WGS sequence"/>
</dbReference>
<dbReference type="PANTHER" id="PTHR21621">
    <property type="entry name" value="RIBOSOMAL PROTEIN S6 MODIFICATION PROTEIN"/>
    <property type="match status" value="1"/>
</dbReference>
<dbReference type="OrthoDB" id="5431192at2"/>
<dbReference type="AlphaFoldDB" id="A0A1H0K3Y6"/>
<dbReference type="GO" id="GO:0016879">
    <property type="term" value="F:ligase activity, forming carbon-nitrogen bonds"/>
    <property type="evidence" value="ECO:0007669"/>
    <property type="project" value="TreeGrafter"/>
</dbReference>
<dbReference type="GO" id="GO:0005840">
    <property type="term" value="C:ribosome"/>
    <property type="evidence" value="ECO:0007669"/>
    <property type="project" value="UniProtKB-KW"/>
</dbReference>
<reference evidence="2 3" key="1">
    <citation type="submission" date="2016-10" db="EMBL/GenBank/DDBJ databases">
        <authorList>
            <person name="de Groot N.N."/>
        </authorList>
    </citation>
    <scope>NUCLEOTIDE SEQUENCE [LARGE SCALE GENOMIC DNA]</scope>
    <source>
        <strain evidence="2 3">DSM 12130</strain>
    </source>
</reference>
<proteinExistence type="predicted"/>
<dbReference type="STRING" id="91360.SAMN05660330_00426"/>
<dbReference type="SUPFAM" id="SSF56059">
    <property type="entry name" value="Glutathione synthetase ATP-binding domain-like"/>
    <property type="match status" value="1"/>
</dbReference>
<dbReference type="EMBL" id="FNJI01000002">
    <property type="protein sequence ID" value="SDO50472.1"/>
    <property type="molecule type" value="Genomic_DNA"/>
</dbReference>
<organism evidence="2 3">
    <name type="scientific">Desulforhopalus singaporensis</name>
    <dbReference type="NCBI Taxonomy" id="91360"/>
    <lineage>
        <taxon>Bacteria</taxon>
        <taxon>Pseudomonadati</taxon>
        <taxon>Thermodesulfobacteriota</taxon>
        <taxon>Desulfobulbia</taxon>
        <taxon>Desulfobulbales</taxon>
        <taxon>Desulfocapsaceae</taxon>
        <taxon>Desulforhopalus</taxon>
    </lineage>
</organism>
<keyword evidence="2" id="KW-0687">Ribonucleoprotein</keyword>
<feature type="domain" description="ATP-grasp fold RimK-type" evidence="1">
    <location>
        <begin position="102"/>
        <end position="240"/>
    </location>
</feature>
<gene>
    <name evidence="2" type="ORF">SAMN05660330_00426</name>
</gene>
<dbReference type="InterPro" id="IPR013651">
    <property type="entry name" value="ATP-grasp_RimK-type"/>
</dbReference>